<accession>A0A6B2NUR0</accession>
<name>A0A6B2NUR0_9RHOB</name>
<dbReference type="RefSeq" id="WP_164132978.1">
    <property type="nucleotide sequence ID" value="NZ_JAAGOX010000057.1"/>
</dbReference>
<dbReference type="InterPro" id="IPR029068">
    <property type="entry name" value="Glyas_Bleomycin-R_OHBP_Dase"/>
</dbReference>
<dbReference type="SUPFAM" id="SSF54593">
    <property type="entry name" value="Glyoxalase/Bleomycin resistance protein/Dihydroxybiphenyl dioxygenase"/>
    <property type="match status" value="1"/>
</dbReference>
<sequence>MNIYTTFGTNDLARAVRFYDAVFAVLDQPRLPDWPEGWAGWGQDYDNGTGFWVCAPFDGSPASTGNGTMVGFPARDAAQVRAFHAAGLAHGGTDAGAPGTRPYYTPDFYVAYLRDPDGNKISCFFYHYDAAEDAGA</sequence>
<organism evidence="2">
    <name type="scientific">Ruegeria sp. PrR005</name>
    <dbReference type="NCBI Taxonomy" id="2706882"/>
    <lineage>
        <taxon>Bacteria</taxon>
        <taxon>Pseudomonadati</taxon>
        <taxon>Pseudomonadota</taxon>
        <taxon>Alphaproteobacteria</taxon>
        <taxon>Rhodobacterales</taxon>
        <taxon>Roseobacteraceae</taxon>
        <taxon>Ruegeria</taxon>
    </lineage>
</organism>
<dbReference type="PANTHER" id="PTHR35006">
    <property type="entry name" value="GLYOXALASE FAMILY PROTEIN (AFU_ORTHOLOGUE AFUA_5G14830)"/>
    <property type="match status" value="1"/>
</dbReference>
<dbReference type="EMBL" id="JAAGOX010000057">
    <property type="protein sequence ID" value="NDW47971.1"/>
    <property type="molecule type" value="Genomic_DNA"/>
</dbReference>
<dbReference type="CDD" id="cd07262">
    <property type="entry name" value="VOC_like"/>
    <property type="match status" value="1"/>
</dbReference>
<dbReference type="AlphaFoldDB" id="A0A6B2NUR0"/>
<dbReference type="PANTHER" id="PTHR35006:SF1">
    <property type="entry name" value="BLL2941 PROTEIN"/>
    <property type="match status" value="1"/>
</dbReference>
<dbReference type="Pfam" id="PF00903">
    <property type="entry name" value="Glyoxalase"/>
    <property type="match status" value="1"/>
</dbReference>
<reference evidence="2" key="1">
    <citation type="submission" date="2020-02" db="EMBL/GenBank/DDBJ databases">
        <title>Delineation of the pyrene-degrading pathway in Roseobacter clade bacteria by genomic analysis.</title>
        <authorList>
            <person name="Zhou H."/>
            <person name="Wang H."/>
        </authorList>
    </citation>
    <scope>NUCLEOTIDE SEQUENCE</scope>
    <source>
        <strain evidence="2">PrR005</strain>
    </source>
</reference>
<protein>
    <submittedName>
        <fullName evidence="2">VOC family protein</fullName>
    </submittedName>
</protein>
<evidence type="ECO:0000259" key="1">
    <source>
        <dbReference type="Pfam" id="PF00903"/>
    </source>
</evidence>
<evidence type="ECO:0000313" key="2">
    <source>
        <dbReference type="EMBL" id="NDW47971.1"/>
    </source>
</evidence>
<gene>
    <name evidence="2" type="ORF">G0P99_23745</name>
</gene>
<feature type="domain" description="Glyoxalase/fosfomycin resistance/dioxygenase" evidence="1">
    <location>
        <begin position="5"/>
        <end position="121"/>
    </location>
</feature>
<proteinExistence type="predicted"/>
<comment type="caution">
    <text evidence="2">The sequence shown here is derived from an EMBL/GenBank/DDBJ whole genome shotgun (WGS) entry which is preliminary data.</text>
</comment>
<dbReference type="Gene3D" id="3.10.180.10">
    <property type="entry name" value="2,3-Dihydroxybiphenyl 1,2-Dioxygenase, domain 1"/>
    <property type="match status" value="1"/>
</dbReference>
<dbReference type="InterPro" id="IPR004360">
    <property type="entry name" value="Glyas_Fos-R_dOase_dom"/>
</dbReference>